<evidence type="ECO:0000313" key="13">
    <source>
        <dbReference type="Proteomes" id="UP001307889"/>
    </source>
</evidence>
<evidence type="ECO:0000256" key="2">
    <source>
        <dbReference type="ARBA" id="ARBA00002506"/>
    </source>
</evidence>
<evidence type="ECO:0000313" key="12">
    <source>
        <dbReference type="EMBL" id="BES90787.1"/>
    </source>
</evidence>
<dbReference type="InterPro" id="IPR018020">
    <property type="entry name" value="OHCU_decarboxylase"/>
</dbReference>
<feature type="domain" description="Oxo-4-hydroxy-4-carboxy-5-ureidoimidazoline decarboxylase" evidence="11">
    <location>
        <begin position="7"/>
        <end position="158"/>
    </location>
</feature>
<evidence type="ECO:0000256" key="6">
    <source>
        <dbReference type="ARBA" id="ARBA00022631"/>
    </source>
</evidence>
<comment type="catalytic activity">
    <reaction evidence="1">
        <text>5-hydroxy-2-oxo-4-ureido-2,5-dihydro-1H-imidazole-5-carboxylate + H(+) = (S)-allantoin + CO2</text>
        <dbReference type="Rhea" id="RHEA:26301"/>
        <dbReference type="ChEBI" id="CHEBI:15378"/>
        <dbReference type="ChEBI" id="CHEBI:15678"/>
        <dbReference type="ChEBI" id="CHEBI:16526"/>
        <dbReference type="ChEBI" id="CHEBI:58639"/>
        <dbReference type="EC" id="4.1.1.97"/>
    </reaction>
</comment>
<dbReference type="PANTHER" id="PTHR43466:SF1">
    <property type="entry name" value="2-OXO-4-HYDROXY-4-CARBOXY-5-UREIDOIMIDAZOLINE DECARBOXYLASE-RELATED"/>
    <property type="match status" value="1"/>
</dbReference>
<evidence type="ECO:0000256" key="7">
    <source>
        <dbReference type="ARBA" id="ARBA00022793"/>
    </source>
</evidence>
<dbReference type="EMBL" id="AP028910">
    <property type="protein sequence ID" value="BES90787.1"/>
    <property type="molecule type" value="Genomic_DNA"/>
</dbReference>
<comment type="similarity">
    <text evidence="4">Belongs to the OHCU decarboxylase family.</text>
</comment>
<reference evidence="12 13" key="1">
    <citation type="submission" date="2023-09" db="EMBL/GenBank/DDBJ databases">
        <title>Nesidiocoris tenuis whole genome shotgun sequence.</title>
        <authorList>
            <person name="Shibata T."/>
            <person name="Shimoda M."/>
            <person name="Kobayashi T."/>
            <person name="Uehara T."/>
        </authorList>
    </citation>
    <scope>NUCLEOTIDE SEQUENCE [LARGE SCALE GENOMIC DNA]</scope>
    <source>
        <strain evidence="12 13">Japan</strain>
    </source>
</reference>
<dbReference type="Pfam" id="PF09349">
    <property type="entry name" value="OHCU_decarbox"/>
    <property type="match status" value="1"/>
</dbReference>
<gene>
    <name evidence="12" type="ORF">NTJ_03596</name>
</gene>
<dbReference type="Gene3D" id="1.10.3330.10">
    <property type="entry name" value="Oxo-4-hydroxy-4-carboxy-5-ureidoimidazoline decarboxylase"/>
    <property type="match status" value="1"/>
</dbReference>
<comment type="function">
    <text evidence="2">Catalyzes the stereoselective decarboxylation of 2-oxo-4-hydroxy-4-carboxy-5-ureidoimidazoline (OHCU) to (S)-allantoin.</text>
</comment>
<dbReference type="Proteomes" id="UP001307889">
    <property type="component" value="Chromosome 2"/>
</dbReference>
<evidence type="ECO:0000256" key="8">
    <source>
        <dbReference type="ARBA" id="ARBA00023239"/>
    </source>
</evidence>
<protein>
    <recommendedName>
        <fullName evidence="5">2-oxo-4-hydroxy-4-carboxy-5-ureidoimidazoline decarboxylase</fullName>
        <ecNumber evidence="5">4.1.1.97</ecNumber>
    </recommendedName>
    <alternativeName>
        <fullName evidence="10">Parahox neighbor</fullName>
    </alternativeName>
    <alternativeName>
        <fullName evidence="9">Ureidoimidazoline (2-oxo-4-hydroxy-4-carboxy-5-) decarboxylase</fullName>
    </alternativeName>
</protein>
<keyword evidence="6" id="KW-0659">Purine metabolism</keyword>
<dbReference type="InterPro" id="IPR017580">
    <property type="entry name" value="OHCU_decarboxylase-1"/>
</dbReference>
<sequence>MDVNEINACDQDSFVKLFSNVFEHHPEAAEYVYDKRPFSDRSHLLKMFFHYMETLPLEVKKQVLINHPMLGSKKPMTNESKNEQTSAGLNQLTNSEEEVMDVYNKRYYEKFGFPYIICVKENSKDRILSDIKKRYENDMETEISTGINEVSKIAMYRILDIVK</sequence>
<proteinExistence type="inferred from homology"/>
<dbReference type="NCBIfam" id="TIGR03164">
    <property type="entry name" value="UHCUDC"/>
    <property type="match status" value="1"/>
</dbReference>
<evidence type="ECO:0000256" key="4">
    <source>
        <dbReference type="ARBA" id="ARBA00005793"/>
    </source>
</evidence>
<dbReference type="EC" id="4.1.1.97" evidence="5"/>
<dbReference type="InterPro" id="IPR036778">
    <property type="entry name" value="OHCU_decarboxylase_sf"/>
</dbReference>
<dbReference type="PANTHER" id="PTHR43466">
    <property type="entry name" value="2-OXO-4-HYDROXY-4-CARBOXY-5-UREIDOIMIDAZOLINE DECARBOXYLASE-RELATED"/>
    <property type="match status" value="1"/>
</dbReference>
<keyword evidence="7" id="KW-0210">Decarboxylase</keyword>
<accession>A0ABN7AK94</accession>
<keyword evidence="8" id="KW-0456">Lyase</keyword>
<evidence type="ECO:0000256" key="10">
    <source>
        <dbReference type="ARBA" id="ARBA00032116"/>
    </source>
</evidence>
<comment type="pathway">
    <text evidence="3">Purine metabolism; urate degradation; (S)-allantoin from urate: step 3/3.</text>
</comment>
<evidence type="ECO:0000256" key="3">
    <source>
        <dbReference type="ARBA" id="ARBA00004754"/>
    </source>
</evidence>
<evidence type="ECO:0000256" key="9">
    <source>
        <dbReference type="ARBA" id="ARBA00030624"/>
    </source>
</evidence>
<name>A0ABN7AK94_9HEMI</name>
<evidence type="ECO:0000256" key="5">
    <source>
        <dbReference type="ARBA" id="ARBA00012257"/>
    </source>
</evidence>
<evidence type="ECO:0000256" key="1">
    <source>
        <dbReference type="ARBA" id="ARBA00001163"/>
    </source>
</evidence>
<keyword evidence="13" id="KW-1185">Reference proteome</keyword>
<organism evidence="12 13">
    <name type="scientific">Nesidiocoris tenuis</name>
    <dbReference type="NCBI Taxonomy" id="355587"/>
    <lineage>
        <taxon>Eukaryota</taxon>
        <taxon>Metazoa</taxon>
        <taxon>Ecdysozoa</taxon>
        <taxon>Arthropoda</taxon>
        <taxon>Hexapoda</taxon>
        <taxon>Insecta</taxon>
        <taxon>Pterygota</taxon>
        <taxon>Neoptera</taxon>
        <taxon>Paraneoptera</taxon>
        <taxon>Hemiptera</taxon>
        <taxon>Heteroptera</taxon>
        <taxon>Panheteroptera</taxon>
        <taxon>Cimicomorpha</taxon>
        <taxon>Miridae</taxon>
        <taxon>Dicyphina</taxon>
        <taxon>Nesidiocoris</taxon>
    </lineage>
</organism>
<evidence type="ECO:0000259" key="11">
    <source>
        <dbReference type="Pfam" id="PF09349"/>
    </source>
</evidence>
<dbReference type="SUPFAM" id="SSF158694">
    <property type="entry name" value="UraD-Like"/>
    <property type="match status" value="1"/>
</dbReference>